<evidence type="ECO:0000256" key="1">
    <source>
        <dbReference type="SAM" id="MobiDB-lite"/>
    </source>
</evidence>
<evidence type="ECO:0000313" key="3">
    <source>
        <dbReference type="Proteomes" id="UP000787635"/>
    </source>
</evidence>
<name>A0ABX1EAI5_9PROT</name>
<dbReference type="EMBL" id="JAAVNE010000073">
    <property type="protein sequence ID" value="NKC34259.1"/>
    <property type="molecule type" value="Genomic_DNA"/>
</dbReference>
<dbReference type="Proteomes" id="UP000787635">
    <property type="component" value="Unassembled WGS sequence"/>
</dbReference>
<feature type="region of interest" description="Disordered" evidence="1">
    <location>
        <begin position="83"/>
        <end position="112"/>
    </location>
</feature>
<dbReference type="RefSeq" id="WP_168034972.1">
    <property type="nucleotide sequence ID" value="NZ_JAAVNE010000073.1"/>
</dbReference>
<accession>A0ABX1EAI5</accession>
<protein>
    <submittedName>
        <fullName evidence="2">Uncharacterized protein</fullName>
    </submittedName>
</protein>
<keyword evidence="3" id="KW-1185">Reference proteome</keyword>
<comment type="caution">
    <text evidence="2">The sequence shown here is derived from an EMBL/GenBank/DDBJ whole genome shotgun (WGS) entry which is preliminary data.</text>
</comment>
<sequence>MPAAPCEPPLRLRFVERSRWLACTRRSGPPVMGSGGSEALAGLARQKADAPEEIVAKRRQAAVPIGRGSMVAAAVRPIGAAEPTDNRCRMEDGGPKPNRVKRLKAMEPASAR</sequence>
<reference evidence="2 3" key="1">
    <citation type="submission" date="2020-03" db="EMBL/GenBank/DDBJ databases">
        <title>Roseomonas selenitidurans sp. nov. isolated from urban soil.</title>
        <authorList>
            <person name="Liu H."/>
        </authorList>
    </citation>
    <scope>NUCLEOTIDE SEQUENCE [LARGE SCALE GENOMIC DNA]</scope>
    <source>
        <strain evidence="2 3">BU-1</strain>
    </source>
</reference>
<organism evidence="2 3">
    <name type="scientific">Falsiroseomonas selenitidurans</name>
    <dbReference type="NCBI Taxonomy" id="2716335"/>
    <lineage>
        <taxon>Bacteria</taxon>
        <taxon>Pseudomonadati</taxon>
        <taxon>Pseudomonadota</taxon>
        <taxon>Alphaproteobacteria</taxon>
        <taxon>Acetobacterales</taxon>
        <taxon>Roseomonadaceae</taxon>
        <taxon>Falsiroseomonas</taxon>
    </lineage>
</organism>
<feature type="compositionally biased region" description="Basic and acidic residues" evidence="1">
    <location>
        <begin position="84"/>
        <end position="94"/>
    </location>
</feature>
<gene>
    <name evidence="2" type="ORF">HEQ75_25610</name>
</gene>
<evidence type="ECO:0000313" key="2">
    <source>
        <dbReference type="EMBL" id="NKC34259.1"/>
    </source>
</evidence>
<proteinExistence type="predicted"/>